<dbReference type="EMBL" id="CP036498">
    <property type="protein sequence ID" value="QUS41015.1"/>
    <property type="molecule type" value="Genomic_DNA"/>
</dbReference>
<keyword evidence="3" id="KW-1185">Reference proteome</keyword>
<dbReference type="PANTHER" id="PTHR45947:SF3">
    <property type="entry name" value="SULFOQUINOVOSYL TRANSFERASE SQD2"/>
    <property type="match status" value="1"/>
</dbReference>
<dbReference type="InterPro" id="IPR028098">
    <property type="entry name" value="Glyco_trans_4-like_N"/>
</dbReference>
<proteinExistence type="predicted"/>
<name>A0ABX8AGS5_9BRAD</name>
<dbReference type="Gene3D" id="3.40.50.2000">
    <property type="entry name" value="Glycogen Phosphorylase B"/>
    <property type="match status" value="2"/>
</dbReference>
<gene>
    <name evidence="2" type="ORF">RPMA_20835</name>
</gene>
<evidence type="ECO:0000313" key="3">
    <source>
        <dbReference type="Proteomes" id="UP000682843"/>
    </source>
</evidence>
<evidence type="ECO:0000259" key="1">
    <source>
        <dbReference type="Pfam" id="PF13439"/>
    </source>
</evidence>
<dbReference type="Pfam" id="PF13692">
    <property type="entry name" value="Glyco_trans_1_4"/>
    <property type="match status" value="1"/>
</dbReference>
<accession>A0ABX8AGS5</accession>
<dbReference type="Proteomes" id="UP000682843">
    <property type="component" value="Chromosome"/>
</dbReference>
<dbReference type="SUPFAM" id="SSF53756">
    <property type="entry name" value="UDP-Glycosyltransferase/glycogen phosphorylase"/>
    <property type="match status" value="1"/>
</dbReference>
<dbReference type="PANTHER" id="PTHR45947">
    <property type="entry name" value="SULFOQUINOVOSYL TRANSFERASE SQD2"/>
    <property type="match status" value="1"/>
</dbReference>
<dbReference type="InterPro" id="IPR050194">
    <property type="entry name" value="Glycosyltransferase_grp1"/>
</dbReference>
<dbReference type="CDD" id="cd03814">
    <property type="entry name" value="GT4-like"/>
    <property type="match status" value="1"/>
</dbReference>
<evidence type="ECO:0000313" key="2">
    <source>
        <dbReference type="EMBL" id="QUS41015.1"/>
    </source>
</evidence>
<organism evidence="2 3">
    <name type="scientific">Tardiphaga alba</name>
    <dbReference type="NCBI Taxonomy" id="340268"/>
    <lineage>
        <taxon>Bacteria</taxon>
        <taxon>Pseudomonadati</taxon>
        <taxon>Pseudomonadota</taxon>
        <taxon>Alphaproteobacteria</taxon>
        <taxon>Hyphomicrobiales</taxon>
        <taxon>Nitrobacteraceae</taxon>
        <taxon>Tardiphaga</taxon>
    </lineage>
</organism>
<sequence length="356" mass="38491">MRILVATDAWHPQVNGVVRTLTMMAEAAGTFGVEVSFLTPETFHTFGMPSYRDLRVAIPRRRQIARMIEAAKPDNIHIATEGPIGFAARAYCRRRNIPFTTSFHTRFPEYISARFPIPEAWVWAGLRWFHGASSAVMAATPALATELRDRGFKNVVLWPRGVDGHLFRPRDVDLGYAKPVYLSVGRVAVEKNLEAFLALDLPGTKVVVGDGPARSELQAKYPNAVFLGSLQGEELARVYSGADVFVFPSKTDTYGLVLLEALASGVPVAALPVTGPKDVIGTAPVGVLSDDLQGACLQALKIDRQACLDFAANHTWEASARAFVGNITSARAAVTLRMSSPAKAGDPVDTSAAFKP</sequence>
<protein>
    <submittedName>
        <fullName evidence="2">Glycosyltransferase family 1 protein</fullName>
    </submittedName>
</protein>
<dbReference type="RefSeq" id="WP_211909613.1">
    <property type="nucleotide sequence ID" value="NZ_CP036498.1"/>
</dbReference>
<dbReference type="Pfam" id="PF13439">
    <property type="entry name" value="Glyco_transf_4"/>
    <property type="match status" value="1"/>
</dbReference>
<feature type="domain" description="Glycosyltransferase subfamily 4-like N-terminal" evidence="1">
    <location>
        <begin position="14"/>
        <end position="163"/>
    </location>
</feature>
<reference evidence="2 3" key="1">
    <citation type="submission" date="2019-02" db="EMBL/GenBank/DDBJ databases">
        <title>Emended description of the genus Rhodopseudomonas and description of Rhodopseudomonas albus sp. nov., a non-phototrophic, heavy-metal-tolerant bacterium isolated from garden soil.</title>
        <authorList>
            <person name="Bao Z."/>
            <person name="Cao W.W."/>
            <person name="Sato Y."/>
            <person name="Nishizawa T."/>
            <person name="Zhao J."/>
            <person name="Guo Y."/>
            <person name="Ohta H."/>
        </authorList>
    </citation>
    <scope>NUCLEOTIDE SEQUENCE [LARGE SCALE GENOMIC DNA]</scope>
    <source>
        <strain evidence="2 3">SK50-23</strain>
    </source>
</reference>